<proteinExistence type="predicted"/>
<evidence type="ECO:0000256" key="1">
    <source>
        <dbReference type="ARBA" id="ARBA00022679"/>
    </source>
</evidence>
<protein>
    <submittedName>
        <fullName evidence="5">Unannotated protein</fullName>
    </submittedName>
</protein>
<evidence type="ECO:0000259" key="3">
    <source>
        <dbReference type="PROSITE" id="PS51186"/>
    </source>
</evidence>
<dbReference type="Pfam" id="PF00583">
    <property type="entry name" value="Acetyltransf_1"/>
    <property type="match status" value="1"/>
</dbReference>
<reference evidence="5" key="1">
    <citation type="submission" date="2020-05" db="EMBL/GenBank/DDBJ databases">
        <authorList>
            <person name="Chiriac C."/>
            <person name="Salcher M."/>
            <person name="Ghai R."/>
            <person name="Kavagutti S V."/>
        </authorList>
    </citation>
    <scope>NUCLEOTIDE SEQUENCE</scope>
</reference>
<name>A0A6J7R653_9ZZZZ</name>
<organism evidence="5">
    <name type="scientific">freshwater metagenome</name>
    <dbReference type="NCBI Taxonomy" id="449393"/>
    <lineage>
        <taxon>unclassified sequences</taxon>
        <taxon>metagenomes</taxon>
        <taxon>ecological metagenomes</taxon>
    </lineage>
</organism>
<keyword evidence="1" id="KW-0808">Transferase</keyword>
<dbReference type="CDD" id="cd04301">
    <property type="entry name" value="NAT_SF"/>
    <property type="match status" value="1"/>
</dbReference>
<dbReference type="SUPFAM" id="SSF55729">
    <property type="entry name" value="Acyl-CoA N-acyltransferases (Nat)"/>
    <property type="match status" value="1"/>
</dbReference>
<dbReference type="AlphaFoldDB" id="A0A6J7R653"/>
<evidence type="ECO:0000256" key="2">
    <source>
        <dbReference type="ARBA" id="ARBA00023315"/>
    </source>
</evidence>
<dbReference type="GO" id="GO:0016747">
    <property type="term" value="F:acyltransferase activity, transferring groups other than amino-acyl groups"/>
    <property type="evidence" value="ECO:0007669"/>
    <property type="project" value="InterPro"/>
</dbReference>
<dbReference type="PANTHER" id="PTHR43877">
    <property type="entry name" value="AMINOALKYLPHOSPHONATE N-ACETYLTRANSFERASE-RELATED-RELATED"/>
    <property type="match status" value="1"/>
</dbReference>
<dbReference type="EMBL" id="CAFBPM010000010">
    <property type="protein sequence ID" value="CAB5024196.1"/>
    <property type="molecule type" value="Genomic_DNA"/>
</dbReference>
<evidence type="ECO:0000313" key="4">
    <source>
        <dbReference type="EMBL" id="CAB4834694.1"/>
    </source>
</evidence>
<dbReference type="PROSITE" id="PS51186">
    <property type="entry name" value="GNAT"/>
    <property type="match status" value="1"/>
</dbReference>
<dbReference type="InterPro" id="IPR000182">
    <property type="entry name" value="GNAT_dom"/>
</dbReference>
<dbReference type="Gene3D" id="3.40.630.30">
    <property type="match status" value="1"/>
</dbReference>
<gene>
    <name evidence="4" type="ORF">UFOPK3164_01729</name>
    <name evidence="5" type="ORF">UFOPK4112_01101</name>
</gene>
<accession>A0A6J7R653</accession>
<feature type="domain" description="N-acetyltransferase" evidence="3">
    <location>
        <begin position="148"/>
        <end position="293"/>
    </location>
</feature>
<evidence type="ECO:0000313" key="5">
    <source>
        <dbReference type="EMBL" id="CAB5024196.1"/>
    </source>
</evidence>
<keyword evidence="2" id="KW-0012">Acyltransferase</keyword>
<dbReference type="InterPro" id="IPR050832">
    <property type="entry name" value="Bact_Acetyltransf"/>
</dbReference>
<dbReference type="InterPro" id="IPR016181">
    <property type="entry name" value="Acyl_CoA_acyltransferase"/>
</dbReference>
<sequence length="293" mass="33045">MEQDQPRATSRLSDSERARIESAITHLGRELSREAMTEQARDRLTSGNGVDHFITGENVETLRYAQGVLSEARYEVEFLADRFDEVLLDSVLSRAREIGSSCFLWIHGVTEGGDALDLASRGGQLERTILRMSRALPLPSVEQSFDQSVMREFNQNTDRHAWLALNREAFAEHPEQGHLGDADLRVRLAQPWFDPAGFLVSENQGVINGFSWSKVHDDPWGRIGEIYVIAVSPHNAPKGLGRALLSASLNWMSTIGLDHVMLYVDESNVRARHLYDSTGFTIQWQDQLWRLAT</sequence>
<dbReference type="EMBL" id="CAFABE010000139">
    <property type="protein sequence ID" value="CAB4834694.1"/>
    <property type="molecule type" value="Genomic_DNA"/>
</dbReference>